<comment type="caution">
    <text evidence="1">The sequence shown here is derived from an EMBL/GenBank/DDBJ whole genome shotgun (WGS) entry which is preliminary data.</text>
</comment>
<accession>A0ACB5SVJ4</accession>
<sequence length="434" mass="45951">MLFPSLTRSLTLGLLATNLIVSAIPLENTDDDSCSLTTTTDAEETKTTSTDDVYSTTVAGSSSDDDDDSTLTDSTSTKSTKTKTKSKKLKKSKTTKIKKTKIKKTKGSKAISTVTTAIATSSSASFSASSTRASSPVASSSGLSTRAGTSGKVFGYASLNGGTTGGSLGSSVTVTTLKDLQYYCAQIGTWTIYISGEISGSGDTVTVSGDKSIIGKPGANLTNIGLFIKSVSNVIIQNLTISKVVGTDAIRVLKSHNVWLDHLDLSSDQYHGKDYYDGLIDITHGSDYITVSYVHFHDHEKTSLVGHSDSNAAEDSGHLTVTYAFNYWENLHSRGPSLRFGTAHIYNNYYRNMKDCINVRKGAKALVENNVFAGDTNKALYSVDGTGSAQASGNEFDGASSSNDSTSLSMDYPYSLIDASDVISYVESNVGAIL</sequence>
<protein>
    <submittedName>
        <fullName evidence="1">Unnamed protein product</fullName>
    </submittedName>
</protein>
<reference evidence="1" key="1">
    <citation type="submission" date="2023-04" db="EMBL/GenBank/DDBJ databases">
        <title>Ambrosiozyma monospora NBRC 10751.</title>
        <authorList>
            <person name="Ichikawa N."/>
            <person name="Sato H."/>
            <person name="Tonouchi N."/>
        </authorList>
    </citation>
    <scope>NUCLEOTIDE SEQUENCE</scope>
    <source>
        <strain evidence="1">NBRC 10751</strain>
    </source>
</reference>
<keyword evidence="2" id="KW-1185">Reference proteome</keyword>
<dbReference type="EMBL" id="BSXS01000924">
    <property type="protein sequence ID" value="GME74423.1"/>
    <property type="molecule type" value="Genomic_DNA"/>
</dbReference>
<organism evidence="1 2">
    <name type="scientific">Ambrosiozyma monospora</name>
    <name type="common">Yeast</name>
    <name type="synonym">Endomycopsis monosporus</name>
    <dbReference type="NCBI Taxonomy" id="43982"/>
    <lineage>
        <taxon>Eukaryota</taxon>
        <taxon>Fungi</taxon>
        <taxon>Dikarya</taxon>
        <taxon>Ascomycota</taxon>
        <taxon>Saccharomycotina</taxon>
        <taxon>Pichiomycetes</taxon>
        <taxon>Pichiales</taxon>
        <taxon>Pichiaceae</taxon>
        <taxon>Ambrosiozyma</taxon>
    </lineage>
</organism>
<dbReference type="Proteomes" id="UP001165064">
    <property type="component" value="Unassembled WGS sequence"/>
</dbReference>
<name>A0ACB5SVJ4_AMBMO</name>
<proteinExistence type="predicted"/>
<gene>
    <name evidence="1" type="ORF">Amon02_000176000</name>
</gene>
<evidence type="ECO:0000313" key="1">
    <source>
        <dbReference type="EMBL" id="GME74423.1"/>
    </source>
</evidence>
<evidence type="ECO:0000313" key="2">
    <source>
        <dbReference type="Proteomes" id="UP001165064"/>
    </source>
</evidence>